<gene>
    <name evidence="6" type="ORF">IC229_33035</name>
</gene>
<dbReference type="Gene3D" id="2.40.170.20">
    <property type="entry name" value="TonB-dependent receptor, beta-barrel domain"/>
    <property type="match status" value="1"/>
</dbReference>
<evidence type="ECO:0000256" key="3">
    <source>
        <dbReference type="ARBA" id="ARBA00023237"/>
    </source>
</evidence>
<evidence type="ECO:0000259" key="5">
    <source>
        <dbReference type="Pfam" id="PF07715"/>
    </source>
</evidence>
<reference evidence="6" key="1">
    <citation type="submission" date="2020-09" db="EMBL/GenBank/DDBJ databases">
        <authorList>
            <person name="Kim M.K."/>
        </authorList>
    </citation>
    <scope>NUCLEOTIDE SEQUENCE</scope>
    <source>
        <strain evidence="6">BT702</strain>
    </source>
</reference>
<dbReference type="Gene3D" id="2.170.130.10">
    <property type="entry name" value="TonB-dependent receptor, plug domain"/>
    <property type="match status" value="1"/>
</dbReference>
<organism evidence="6 7">
    <name type="scientific">Spirosoma profusum</name>
    <dbReference type="NCBI Taxonomy" id="2771354"/>
    <lineage>
        <taxon>Bacteria</taxon>
        <taxon>Pseudomonadati</taxon>
        <taxon>Bacteroidota</taxon>
        <taxon>Cytophagia</taxon>
        <taxon>Cytophagales</taxon>
        <taxon>Cytophagaceae</taxon>
        <taxon>Spirosoma</taxon>
    </lineage>
</organism>
<dbReference type="Pfam" id="PF13620">
    <property type="entry name" value="CarboxypepD_reg"/>
    <property type="match status" value="1"/>
</dbReference>
<sequence>MKSVFCLPIWISLLFIGNLANQLCFAQAPTQTLKGRVIDAESGQPIANAHILLQPTQPALGSQTNDQGFFKLRNIPVGRYNLAITAVGYEDTFIQEILVGAGKEVDLTIRVREGFQQLNEVVVKAARQQGASINVMSSVSARSFTIDQTKRFAAAINDPARTVRSFAGVSGNDDSNNQLIIRGNSPKGVLWRMEGIEIPNPNHFSEQGASGGGVSALSATLLSESDFLTGAFPAEYGNAMAGVFDLKLRRGNTEKREYTIQAGPLGLDLAAEGPIGKKGASYLANYRYSTLALLTKAGINLQGDAQTDFQDLAFKVYLPVKSKGTLSIWGVGGLSQIRQQQPDVIEEARSDKGVIALNYRYQVTTNAFWEAIVSFAGQKNTVEQDSPDTFAKLTQQFRNQALRATLYTNIKLDVHHTLRFGTLVNLIGYHFVDRFQSEHEPLQMRLHHQGQTALWQAYGHWKYRMSPSFTLHTGIHGLFFALNQQGRVEPRLGMRWGISPGNVLSAGFGLHSQTESLPTYLVQIPVKNGLTDAVNKDLQLPYSQHFILSYEYRPTTSYRLMIETYLQRHKAVPVGPVGTLNPYLRTFSSLNQLDGYVADSLSSTGTGRNYGIEITFERFLNAGFYFLATSSLYRSIYTAQDGVERGSRFDGRFVFNQLAGKEWKVGRHQANTFGLNVKSTWAGGNRGVPIDVDASKHQGKPVYQWAAGYADQLANYFRIDLRVSFTKNYQERTTTLSLDIQNVTNRLNQHYRSYSSTRQEVITHTQLGLIPVLNWRLEF</sequence>
<keyword evidence="6" id="KW-0675">Receptor</keyword>
<keyword evidence="2" id="KW-0472">Membrane</keyword>
<comment type="subcellular location">
    <subcellularLocation>
        <location evidence="1">Cell outer membrane</location>
    </subcellularLocation>
</comment>
<evidence type="ECO:0000313" key="6">
    <source>
        <dbReference type="EMBL" id="MBD2705483.1"/>
    </source>
</evidence>
<dbReference type="InterPro" id="IPR036942">
    <property type="entry name" value="Beta-barrel_TonB_sf"/>
</dbReference>
<dbReference type="RefSeq" id="WP_190892949.1">
    <property type="nucleotide sequence ID" value="NZ_JACWZY010000058.1"/>
</dbReference>
<proteinExistence type="predicted"/>
<name>A0A927AW05_9BACT</name>
<evidence type="ECO:0000256" key="1">
    <source>
        <dbReference type="ARBA" id="ARBA00004442"/>
    </source>
</evidence>
<evidence type="ECO:0000313" key="7">
    <source>
        <dbReference type="Proteomes" id="UP000598820"/>
    </source>
</evidence>
<dbReference type="InterPro" id="IPR012910">
    <property type="entry name" value="Plug_dom"/>
</dbReference>
<comment type="caution">
    <text evidence="6">The sequence shown here is derived from an EMBL/GenBank/DDBJ whole genome shotgun (WGS) entry which is preliminary data.</text>
</comment>
<dbReference type="SUPFAM" id="SSF49464">
    <property type="entry name" value="Carboxypeptidase regulatory domain-like"/>
    <property type="match status" value="1"/>
</dbReference>
<dbReference type="InterPro" id="IPR037066">
    <property type="entry name" value="Plug_dom_sf"/>
</dbReference>
<keyword evidence="3" id="KW-0998">Cell outer membrane</keyword>
<dbReference type="GO" id="GO:0009279">
    <property type="term" value="C:cell outer membrane"/>
    <property type="evidence" value="ECO:0007669"/>
    <property type="project" value="UniProtKB-SubCell"/>
</dbReference>
<protein>
    <submittedName>
        <fullName evidence="6">TonB-dependent receptor</fullName>
    </submittedName>
</protein>
<evidence type="ECO:0000256" key="2">
    <source>
        <dbReference type="ARBA" id="ARBA00023136"/>
    </source>
</evidence>
<accession>A0A927AW05</accession>
<dbReference type="InterPro" id="IPR008969">
    <property type="entry name" value="CarboxyPept-like_regulatory"/>
</dbReference>
<feature type="signal peptide" evidence="4">
    <location>
        <begin position="1"/>
        <end position="26"/>
    </location>
</feature>
<dbReference type="AlphaFoldDB" id="A0A927AW05"/>
<dbReference type="EMBL" id="JACWZY010000058">
    <property type="protein sequence ID" value="MBD2705483.1"/>
    <property type="molecule type" value="Genomic_DNA"/>
</dbReference>
<evidence type="ECO:0000256" key="4">
    <source>
        <dbReference type="SAM" id="SignalP"/>
    </source>
</evidence>
<dbReference type="SUPFAM" id="SSF56935">
    <property type="entry name" value="Porins"/>
    <property type="match status" value="1"/>
</dbReference>
<feature type="chain" id="PRO_5037473757" evidence="4">
    <location>
        <begin position="27"/>
        <end position="779"/>
    </location>
</feature>
<keyword evidence="4" id="KW-0732">Signal</keyword>
<dbReference type="Pfam" id="PF07715">
    <property type="entry name" value="Plug"/>
    <property type="match status" value="1"/>
</dbReference>
<keyword evidence="7" id="KW-1185">Reference proteome</keyword>
<feature type="domain" description="TonB-dependent receptor plug" evidence="5">
    <location>
        <begin position="144"/>
        <end position="243"/>
    </location>
</feature>
<dbReference type="Gene3D" id="2.60.40.1120">
    <property type="entry name" value="Carboxypeptidase-like, regulatory domain"/>
    <property type="match status" value="1"/>
</dbReference>
<dbReference type="Proteomes" id="UP000598820">
    <property type="component" value="Unassembled WGS sequence"/>
</dbReference>